<evidence type="ECO:0000256" key="2">
    <source>
        <dbReference type="ARBA" id="ARBA00022771"/>
    </source>
</evidence>
<evidence type="ECO:0000259" key="6">
    <source>
        <dbReference type="PROSITE" id="PS50089"/>
    </source>
</evidence>
<dbReference type="InterPro" id="IPR001841">
    <property type="entry name" value="Znf_RING"/>
</dbReference>
<dbReference type="PROSITE" id="PS00518">
    <property type="entry name" value="ZF_RING_1"/>
    <property type="match status" value="1"/>
</dbReference>
<dbReference type="EMBL" id="LT854253">
    <property type="protein sequence ID" value="SMR42262.1"/>
    <property type="molecule type" value="Genomic_DNA"/>
</dbReference>
<reference evidence="8" key="1">
    <citation type="submission" date="2017-05" db="EMBL/GenBank/DDBJ databases">
        <authorList>
            <person name="Song R."/>
            <person name="Chenine A.L."/>
            <person name="Ruprecht R.M."/>
        </authorList>
    </citation>
    <scope>NUCLEOTIDE SEQUENCE [LARGE SCALE GENOMIC DNA]</scope>
</reference>
<evidence type="ECO:0000256" key="1">
    <source>
        <dbReference type="ARBA" id="ARBA00022723"/>
    </source>
</evidence>
<keyword evidence="3" id="KW-0862">Zinc</keyword>
<evidence type="ECO:0000256" key="3">
    <source>
        <dbReference type="ARBA" id="ARBA00022833"/>
    </source>
</evidence>
<feature type="region of interest" description="Disordered" evidence="5">
    <location>
        <begin position="138"/>
        <end position="182"/>
    </location>
</feature>
<protein>
    <recommendedName>
        <fullName evidence="6">RING-type domain-containing protein</fullName>
    </recommendedName>
</protein>
<dbReference type="AlphaFoldDB" id="A0A2H1FLS3"/>
<dbReference type="Pfam" id="PF00097">
    <property type="entry name" value="zf-C3HC4"/>
    <property type="match status" value="1"/>
</dbReference>
<dbReference type="Gene3D" id="3.30.40.10">
    <property type="entry name" value="Zinc/RING finger domain, C3HC4 (zinc finger)"/>
    <property type="match status" value="1"/>
</dbReference>
<gene>
    <name evidence="7" type="ORF">ZT1E4_G1040</name>
</gene>
<dbReference type="Proteomes" id="UP000245764">
    <property type="component" value="Chromosome 1"/>
</dbReference>
<feature type="domain" description="RING-type" evidence="6">
    <location>
        <begin position="22"/>
        <end position="75"/>
    </location>
</feature>
<evidence type="ECO:0000256" key="4">
    <source>
        <dbReference type="PROSITE-ProRule" id="PRU00175"/>
    </source>
</evidence>
<name>A0A2H1FLS3_ZYMTR</name>
<evidence type="ECO:0000313" key="7">
    <source>
        <dbReference type="EMBL" id="SMR42262.1"/>
    </source>
</evidence>
<sequence>MLRSSALPSVLGQAFDIKVGCCTGAEMSPTKFTTKISNITSGDLRHPVMTECLHDFCFECLYNWLCNSTKCPNCRFDLDEGREKRLNEQNVTTVEHGRVQATQHPVPADSENHLEAPPTSTAIDNALARELEDRCRIRASESLRPRQSVAEPPPVRSVRSRSRDGQSHRLTVPTNGQAGGRTSMEDRADAALARHNGGIAPRNDSERYRAAQAASVVTVDSVLMITDMLRRRDELEATADVPLLWSESADAVLNEWRKFLHQHKGKTLLAKDLLEGMYEKFRQTLVNQGYLSHHVAVPERFDRFARHIAFAAVHGCP</sequence>
<accession>A0A2H1FLS3</accession>
<keyword evidence="1" id="KW-0479">Metal-binding</keyword>
<dbReference type="PROSITE" id="PS50089">
    <property type="entry name" value="ZF_RING_2"/>
    <property type="match status" value="1"/>
</dbReference>
<organism evidence="7 8">
    <name type="scientific">Zymoseptoria tritici ST99CH_1E4</name>
    <dbReference type="NCBI Taxonomy" id="1276532"/>
    <lineage>
        <taxon>Eukaryota</taxon>
        <taxon>Fungi</taxon>
        <taxon>Dikarya</taxon>
        <taxon>Ascomycota</taxon>
        <taxon>Pezizomycotina</taxon>
        <taxon>Dothideomycetes</taxon>
        <taxon>Dothideomycetidae</taxon>
        <taxon>Mycosphaerellales</taxon>
        <taxon>Mycosphaerellaceae</taxon>
        <taxon>Zymoseptoria</taxon>
    </lineage>
</organism>
<proteinExistence type="predicted"/>
<evidence type="ECO:0000313" key="8">
    <source>
        <dbReference type="Proteomes" id="UP000245764"/>
    </source>
</evidence>
<dbReference type="GO" id="GO:0008270">
    <property type="term" value="F:zinc ion binding"/>
    <property type="evidence" value="ECO:0007669"/>
    <property type="project" value="UniProtKB-KW"/>
</dbReference>
<dbReference type="InterPro" id="IPR017907">
    <property type="entry name" value="Znf_RING_CS"/>
</dbReference>
<dbReference type="InterPro" id="IPR013083">
    <property type="entry name" value="Znf_RING/FYVE/PHD"/>
</dbReference>
<dbReference type="SUPFAM" id="SSF57850">
    <property type="entry name" value="RING/U-box"/>
    <property type="match status" value="1"/>
</dbReference>
<keyword evidence="2 4" id="KW-0863">Zinc-finger</keyword>
<evidence type="ECO:0000256" key="5">
    <source>
        <dbReference type="SAM" id="MobiDB-lite"/>
    </source>
</evidence>
<dbReference type="InterPro" id="IPR018957">
    <property type="entry name" value="Znf_C3HC4_RING-type"/>
</dbReference>